<dbReference type="Gene3D" id="3.90.640.10">
    <property type="entry name" value="Actin, Chain A, domain 4"/>
    <property type="match status" value="1"/>
</dbReference>
<dbReference type="PROSITE" id="PS00297">
    <property type="entry name" value="HSP70_1"/>
    <property type="match status" value="1"/>
</dbReference>
<name>A0A7S2H244_9STRA</name>
<reference evidence="3" key="1">
    <citation type="submission" date="2021-01" db="EMBL/GenBank/DDBJ databases">
        <authorList>
            <person name="Corre E."/>
            <person name="Pelletier E."/>
            <person name="Niang G."/>
            <person name="Scheremetjew M."/>
            <person name="Finn R."/>
            <person name="Kale V."/>
            <person name="Holt S."/>
            <person name="Cochrane G."/>
            <person name="Meng A."/>
            <person name="Brown T."/>
            <person name="Cohen L."/>
        </authorList>
    </citation>
    <scope>NUCLEOTIDE SEQUENCE</scope>
    <source>
        <strain evidence="3">CCMP1381</strain>
    </source>
</reference>
<evidence type="ECO:0000256" key="1">
    <source>
        <dbReference type="ARBA" id="ARBA00022741"/>
    </source>
</evidence>
<dbReference type="PROSITE" id="PS00329">
    <property type="entry name" value="HSP70_2"/>
    <property type="match status" value="1"/>
</dbReference>
<proteinExistence type="predicted"/>
<protein>
    <submittedName>
        <fullName evidence="3">Uncharacterized protein</fullName>
    </submittedName>
</protein>
<dbReference type="PRINTS" id="PR00301">
    <property type="entry name" value="HEATSHOCK70"/>
</dbReference>
<gene>
    <name evidence="3" type="ORF">DSPE1174_LOCUS29238</name>
</gene>
<dbReference type="InterPro" id="IPR013126">
    <property type="entry name" value="Hsp_70_fam"/>
</dbReference>
<dbReference type="InterPro" id="IPR018181">
    <property type="entry name" value="Heat_shock_70_CS"/>
</dbReference>
<dbReference type="Gene3D" id="3.30.420.40">
    <property type="match status" value="2"/>
</dbReference>
<dbReference type="GO" id="GO:0140662">
    <property type="term" value="F:ATP-dependent protein folding chaperone"/>
    <property type="evidence" value="ECO:0007669"/>
    <property type="project" value="InterPro"/>
</dbReference>
<organism evidence="3">
    <name type="scientific">Octactis speculum</name>
    <dbReference type="NCBI Taxonomy" id="3111310"/>
    <lineage>
        <taxon>Eukaryota</taxon>
        <taxon>Sar</taxon>
        <taxon>Stramenopiles</taxon>
        <taxon>Ochrophyta</taxon>
        <taxon>Dictyochophyceae</taxon>
        <taxon>Dictyochales</taxon>
        <taxon>Dictyochaceae</taxon>
        <taxon>Octactis</taxon>
    </lineage>
</organism>
<accession>A0A7S2H244</accession>
<keyword evidence="2" id="KW-0067">ATP-binding</keyword>
<dbReference type="Pfam" id="PF00012">
    <property type="entry name" value="HSP70"/>
    <property type="match status" value="1"/>
</dbReference>
<dbReference type="InterPro" id="IPR043129">
    <property type="entry name" value="ATPase_NBD"/>
</dbReference>
<sequence>MEWLPSAAVAFTAGCAILAVNGYKGRPDVVGIDLGTTYSVIALKTEYGVKVLRDEANRSLVPSMVHFGSGGAIHVGYAAESFLETEPNHVIYNAKRYIGRTYDAPAVQELEGKHGFAVVANKSVSPSGNWFSLDVPGHQSAVSPETVGSYVLRHLLDIAYFNLGHRQITKAVVAVPAKFDTQQRRATIAAYTQANLKVVRIIEEPTAAAVAYGLDKKPDVNYILVYDFGGGTLDVSLLFVNKESVQVLHTHGDDELGGSDFDYCLTSWLDEQVSTAAGSQEKLHEACGEEGYIQTVDSTSDAPPLCAPSYIRQLAESMKCSLSVNATVHESCTAYFPGKGGPQDSPRCAPLQLTVERDSFHQRCSDLFDRVLSPVEALLKEINMDAAEVDEVVLVGGTSRIPRIRSLLSEYFGIDHLNTEIDPDLTVAIGAASIVD</sequence>
<evidence type="ECO:0000256" key="2">
    <source>
        <dbReference type="ARBA" id="ARBA00022840"/>
    </source>
</evidence>
<dbReference type="EMBL" id="HBGS01056179">
    <property type="protein sequence ID" value="CAD9478327.1"/>
    <property type="molecule type" value="Transcribed_RNA"/>
</dbReference>
<dbReference type="PROSITE" id="PS01036">
    <property type="entry name" value="HSP70_3"/>
    <property type="match status" value="1"/>
</dbReference>
<dbReference type="PANTHER" id="PTHR19375">
    <property type="entry name" value="HEAT SHOCK PROTEIN 70KDA"/>
    <property type="match status" value="1"/>
</dbReference>
<dbReference type="GO" id="GO:0005524">
    <property type="term" value="F:ATP binding"/>
    <property type="evidence" value="ECO:0007669"/>
    <property type="project" value="UniProtKB-KW"/>
</dbReference>
<evidence type="ECO:0000313" key="3">
    <source>
        <dbReference type="EMBL" id="CAD9478327.1"/>
    </source>
</evidence>
<dbReference type="AlphaFoldDB" id="A0A7S2H244"/>
<keyword evidence="1" id="KW-0547">Nucleotide-binding</keyword>
<dbReference type="SUPFAM" id="SSF53067">
    <property type="entry name" value="Actin-like ATPase domain"/>
    <property type="match status" value="2"/>
</dbReference>